<dbReference type="EMBL" id="MT310865">
    <property type="protein sequence ID" value="QJD50802.1"/>
    <property type="molecule type" value="Genomic_DNA"/>
</dbReference>
<name>A0A6M3T0L4_9CAUD</name>
<evidence type="ECO:0000313" key="1">
    <source>
        <dbReference type="EMBL" id="QJD50802.1"/>
    </source>
</evidence>
<dbReference type="KEGG" id="vg:65125555"/>
<dbReference type="GeneID" id="65125555"/>
<accession>A0A6M3T0L4</accession>
<evidence type="ECO:0000313" key="2">
    <source>
        <dbReference type="Proteomes" id="UP000502409"/>
    </source>
</evidence>
<organism evidence="1 2">
    <name type="scientific">Streptomyces phage Bmoc</name>
    <dbReference type="NCBI Taxonomy" id="2725629"/>
    <lineage>
        <taxon>Viruses</taxon>
        <taxon>Duplodnaviria</taxon>
        <taxon>Heunggongvirae</taxon>
        <taxon>Uroviricota</taxon>
        <taxon>Caudoviricetes</taxon>
        <taxon>Stanwilliamsviridae</taxon>
        <taxon>Boydwoodruffvirinae</taxon>
        <taxon>Samistivirus</taxon>
        <taxon>Samistivirus bmoc</taxon>
    </lineage>
</organism>
<dbReference type="RefSeq" id="YP_010107453.1">
    <property type="nucleotide sequence ID" value="NC_055842.1"/>
</dbReference>
<gene>
    <name evidence="1" type="primary">53</name>
    <name evidence="1" type="ORF">SEA_BMOC_53</name>
</gene>
<reference evidence="1 2" key="1">
    <citation type="submission" date="2020-04" db="EMBL/GenBank/DDBJ databases">
        <authorList>
            <person name="Angtuaco S.E."/>
            <person name="Chung R.C."/>
            <person name="Hung A.H."/>
            <person name="Eghdamian A."/>
            <person name="Zhu L."/>
            <person name="Shaffer C.D."/>
            <person name="Weston-Hafer K.A."/>
            <person name="Garlena R.A."/>
            <person name="Russell D.A."/>
            <person name="Pope W.H."/>
            <person name="Jacobs-Sera D."/>
            <person name="Hatfull G.F."/>
        </authorList>
    </citation>
    <scope>NUCLEOTIDE SEQUENCE [LARGE SCALE GENOMIC DNA]</scope>
</reference>
<protein>
    <recommendedName>
        <fullName evidence="3">Tail terminator</fullName>
    </recommendedName>
</protein>
<sequence length="168" mass="19490">MTYNISGTHALNRFTQAKLIEQGLLNLANYDGLSPIIPAQQQPEFTNEPAHIPFFVYNYAQTGGYEDWWLEHEELAYVMYCDDEELIRKTIHYLNQLFKRYDWSADEVNNWIQANGTPAQKAFHFKYIRVINMTSIEPATEEGGRHSAMVVLRLCFTSDLDTEDGMRA</sequence>
<evidence type="ECO:0008006" key="3">
    <source>
        <dbReference type="Google" id="ProtNLM"/>
    </source>
</evidence>
<dbReference type="Proteomes" id="UP000502409">
    <property type="component" value="Genome"/>
</dbReference>
<keyword evidence="2" id="KW-1185">Reference proteome</keyword>
<proteinExistence type="predicted"/>